<dbReference type="RefSeq" id="WP_241273713.1">
    <property type="nucleotide sequence ID" value="NZ_JAKZGS010000002.1"/>
</dbReference>
<evidence type="ECO:0000256" key="1">
    <source>
        <dbReference type="SAM" id="SignalP"/>
    </source>
</evidence>
<gene>
    <name evidence="2" type="ORF">MM236_04390</name>
</gene>
<accession>A0ABS9UKW3</accession>
<reference evidence="2" key="1">
    <citation type="submission" date="2022-03" db="EMBL/GenBank/DDBJ databases">
        <title>De novo assembled genomes of Belliella spp. (Cyclobacteriaceae) strains.</title>
        <authorList>
            <person name="Szabo A."/>
            <person name="Korponai K."/>
            <person name="Felfoldi T."/>
        </authorList>
    </citation>
    <scope>NUCLEOTIDE SEQUENCE</scope>
    <source>
        <strain evidence="2">DSM 107340</strain>
    </source>
</reference>
<sequence length="226" mass="26105">MKIKFLLLFAMLCSSVAFAQTEDEDEKSVYDYSKTKHELAVDVRPIFGGNFNPSLFYRKNYTGSKGKNMGFRLDMSFNNRFNEDQYSFQNFIYNKANNLDYGLRIGLEKQKFINEKFIAYGGLDLIFGFSNLRFRERTDLPPFDNTAFANVDDFRFGIGNFWGVKYHLNSRLSVSAETGFDAIYSNRVIKIAESTQNFSEVDKQDGISSFALNLIPLKALRIAYHF</sequence>
<name>A0ABS9UKW3_9BACT</name>
<keyword evidence="3" id="KW-1185">Reference proteome</keyword>
<feature type="chain" id="PRO_5045404996" evidence="1">
    <location>
        <begin position="20"/>
        <end position="226"/>
    </location>
</feature>
<dbReference type="Proteomes" id="UP001165488">
    <property type="component" value="Unassembled WGS sequence"/>
</dbReference>
<dbReference type="EMBL" id="JAKZGS010000002">
    <property type="protein sequence ID" value="MCH7397212.1"/>
    <property type="molecule type" value="Genomic_DNA"/>
</dbReference>
<feature type="signal peptide" evidence="1">
    <location>
        <begin position="1"/>
        <end position="19"/>
    </location>
</feature>
<protein>
    <submittedName>
        <fullName evidence="2">Porin family protein</fullName>
    </submittedName>
</protein>
<proteinExistence type="predicted"/>
<keyword evidence="1" id="KW-0732">Signal</keyword>
<organism evidence="2 3">
    <name type="scientific">Belliella calami</name>
    <dbReference type="NCBI Taxonomy" id="2923436"/>
    <lineage>
        <taxon>Bacteria</taxon>
        <taxon>Pseudomonadati</taxon>
        <taxon>Bacteroidota</taxon>
        <taxon>Cytophagia</taxon>
        <taxon>Cytophagales</taxon>
        <taxon>Cyclobacteriaceae</taxon>
        <taxon>Belliella</taxon>
    </lineage>
</organism>
<comment type="caution">
    <text evidence="2">The sequence shown here is derived from an EMBL/GenBank/DDBJ whole genome shotgun (WGS) entry which is preliminary data.</text>
</comment>
<evidence type="ECO:0000313" key="3">
    <source>
        <dbReference type="Proteomes" id="UP001165488"/>
    </source>
</evidence>
<evidence type="ECO:0000313" key="2">
    <source>
        <dbReference type="EMBL" id="MCH7397212.1"/>
    </source>
</evidence>